<evidence type="ECO:0000313" key="2">
    <source>
        <dbReference type="EMBL" id="CAA9524914.1"/>
    </source>
</evidence>
<feature type="compositionally biased region" description="Basic and acidic residues" evidence="1">
    <location>
        <begin position="160"/>
        <end position="194"/>
    </location>
</feature>
<keyword evidence="2" id="KW-0645">Protease</keyword>
<dbReference type="EC" id="3.4.21.88" evidence="2"/>
<feature type="non-terminal residue" evidence="2">
    <location>
        <position position="1"/>
    </location>
</feature>
<feature type="region of interest" description="Disordered" evidence="1">
    <location>
        <begin position="100"/>
        <end position="119"/>
    </location>
</feature>
<feature type="compositionally biased region" description="Basic residues" evidence="1">
    <location>
        <begin position="70"/>
        <end position="79"/>
    </location>
</feature>
<dbReference type="GO" id="GO:0004252">
    <property type="term" value="F:serine-type endopeptidase activity"/>
    <property type="evidence" value="ECO:0007669"/>
    <property type="project" value="UniProtKB-EC"/>
</dbReference>
<feature type="region of interest" description="Disordered" evidence="1">
    <location>
        <begin position="1"/>
        <end position="21"/>
    </location>
</feature>
<accession>A0A6J4TJE9</accession>
<evidence type="ECO:0000256" key="1">
    <source>
        <dbReference type="SAM" id="MobiDB-lite"/>
    </source>
</evidence>
<gene>
    <name evidence="2" type="ORF">AVDCRST_MAG91-2441</name>
</gene>
<name>A0A6J4TJE9_9SPHN</name>
<feature type="region of interest" description="Disordered" evidence="1">
    <location>
        <begin position="139"/>
        <end position="224"/>
    </location>
</feature>
<proteinExistence type="predicted"/>
<feature type="compositionally biased region" description="Low complexity" evidence="1">
    <location>
        <begin position="196"/>
        <end position="207"/>
    </location>
</feature>
<dbReference type="GO" id="GO:0006508">
    <property type="term" value="P:proteolysis"/>
    <property type="evidence" value="ECO:0007669"/>
    <property type="project" value="UniProtKB-KW"/>
</dbReference>
<reference evidence="2" key="1">
    <citation type="submission" date="2020-02" db="EMBL/GenBank/DDBJ databases">
        <authorList>
            <person name="Meier V. D."/>
        </authorList>
    </citation>
    <scope>NUCLEOTIDE SEQUENCE</scope>
    <source>
        <strain evidence="2">AVDCRST_MAG91</strain>
    </source>
</reference>
<protein>
    <submittedName>
        <fullName evidence="2">SOS-response repressor and protease LexA</fullName>
        <ecNumber evidence="2">3.4.21.88</ecNumber>
    </submittedName>
</protein>
<dbReference type="EMBL" id="CADCVX010000439">
    <property type="protein sequence ID" value="CAA9524914.1"/>
    <property type="molecule type" value="Genomic_DNA"/>
</dbReference>
<organism evidence="2">
    <name type="scientific">uncultured Sphingomonadaceae bacterium</name>
    <dbReference type="NCBI Taxonomy" id="169976"/>
    <lineage>
        <taxon>Bacteria</taxon>
        <taxon>Pseudomonadati</taxon>
        <taxon>Pseudomonadota</taxon>
        <taxon>Alphaproteobacteria</taxon>
        <taxon>Sphingomonadales</taxon>
        <taxon>Sphingomonadaceae</taxon>
        <taxon>environmental samples</taxon>
    </lineage>
</organism>
<feature type="non-terminal residue" evidence="2">
    <location>
        <position position="224"/>
    </location>
</feature>
<keyword evidence="2" id="KW-0378">Hydrolase</keyword>
<feature type="compositionally biased region" description="Polar residues" evidence="1">
    <location>
        <begin position="1"/>
        <end position="10"/>
    </location>
</feature>
<feature type="region of interest" description="Disordered" evidence="1">
    <location>
        <begin position="35"/>
        <end position="86"/>
    </location>
</feature>
<feature type="compositionally biased region" description="Basic residues" evidence="1">
    <location>
        <begin position="100"/>
        <end position="109"/>
    </location>
</feature>
<dbReference type="AlphaFoldDB" id="A0A6J4TJE9"/>
<sequence length="224" mass="23475">ADDQATSASLLHSRAPRGHRGVALVRGDEGCAGAQVQIGGAPPHLRAGRARVHSSPAQSRACAGGDPHARTGRQGRGRSKCQPGANFEASARACRRQRYHRAPAARPHRCGPSDRGDRGAVEPVRSGCFAGSGRALCAGGRGGLDGRGRHSRRRLCAGPQDEHGARRRDRGCAYRRERGDAEDVPPRRADDPARPRQPQLRAAAVQPGAGAHSRTAFGAAAAVL</sequence>